<keyword evidence="6" id="KW-0498">Mitosis</keyword>
<accession>A0A437A0N1</accession>
<comment type="similarity">
    <text evidence="2">Belongs to the HAUS1 family.</text>
</comment>
<keyword evidence="3" id="KW-0963">Cytoplasm</keyword>
<comment type="caution">
    <text evidence="11">The sequence shown here is derived from an EMBL/GenBank/DDBJ whole genome shotgun (WGS) entry which is preliminary data.</text>
</comment>
<dbReference type="Pfam" id="PF25762">
    <property type="entry name" value="HAUS1"/>
    <property type="match status" value="1"/>
</dbReference>
<dbReference type="PANTHER" id="PTHR31570">
    <property type="entry name" value="HAUS AUGMIN-LIKE COMPLEX SUBUNIT 1"/>
    <property type="match status" value="1"/>
</dbReference>
<dbReference type="OrthoDB" id="5372507at2759"/>
<keyword evidence="9" id="KW-0131">Cell cycle</keyword>
<evidence type="ECO:0000313" key="12">
    <source>
        <dbReference type="Proteomes" id="UP000283090"/>
    </source>
</evidence>
<protein>
    <submittedName>
        <fullName evidence="11">Uncharacterized protein</fullName>
    </submittedName>
</protein>
<reference evidence="11 12" key="1">
    <citation type="submission" date="2019-01" db="EMBL/GenBank/DDBJ databases">
        <title>Intercellular communication is required for trap formation in the nematode-trapping fungus Duddingtonia flagrans.</title>
        <authorList>
            <person name="Youssar L."/>
            <person name="Wernet V."/>
            <person name="Hensel N."/>
            <person name="Hildebrandt H.-G."/>
            <person name="Fischer R."/>
        </authorList>
    </citation>
    <scope>NUCLEOTIDE SEQUENCE [LARGE SCALE GENOMIC DNA]</scope>
    <source>
        <strain evidence="11 12">CBS H-5679</strain>
    </source>
</reference>
<name>A0A437A0N1_ARTFL</name>
<evidence type="ECO:0000256" key="5">
    <source>
        <dbReference type="ARBA" id="ARBA00022701"/>
    </source>
</evidence>
<dbReference type="VEuPathDB" id="FungiDB:DFL_006271"/>
<dbReference type="Proteomes" id="UP000283090">
    <property type="component" value="Unassembled WGS sequence"/>
</dbReference>
<evidence type="ECO:0000256" key="1">
    <source>
        <dbReference type="ARBA" id="ARBA00004186"/>
    </source>
</evidence>
<feature type="coiled-coil region" evidence="10">
    <location>
        <begin position="156"/>
        <end position="286"/>
    </location>
</feature>
<dbReference type="GO" id="GO:0051225">
    <property type="term" value="P:spindle assembly"/>
    <property type="evidence" value="ECO:0007669"/>
    <property type="project" value="InterPro"/>
</dbReference>
<sequence length="302" mass="34364">MDLHLNDGWATSAVFSPSLARQQQHQAKEWSYVDQWLQAKYHPRPVPPFERNTDTLRALTALAAANEAADEERASQLEFKQNILSSYRPKRPDDKVIRIKEGLNRDAGKALDSIAGASVKLGADFGNISQSREALLYLTKEECEIEHSILPEEQTLKTLVADIQEAEESLRKFQSEAYETPKDLPAKLAEWTRTVKILQQKSAEYKDRATSLQNAYRRNPPRYTVENLAELESEVLELQDHVRSLNGQVKAYTLLPPDPKAAQRKIEEAKEELGRLKSQREELYQDSSRLGFGLDIIKGSYI</sequence>
<evidence type="ECO:0000256" key="4">
    <source>
        <dbReference type="ARBA" id="ARBA00022618"/>
    </source>
</evidence>
<dbReference type="GO" id="GO:0070652">
    <property type="term" value="C:HAUS complex"/>
    <property type="evidence" value="ECO:0007669"/>
    <property type="project" value="InterPro"/>
</dbReference>
<dbReference type="GO" id="GO:0005829">
    <property type="term" value="C:cytosol"/>
    <property type="evidence" value="ECO:0007669"/>
    <property type="project" value="TreeGrafter"/>
</dbReference>
<keyword evidence="4" id="KW-0132">Cell division</keyword>
<keyword evidence="7 10" id="KW-0175">Coiled coil</keyword>
<dbReference type="EMBL" id="SAEB01000007">
    <property type="protein sequence ID" value="RVD84523.1"/>
    <property type="molecule type" value="Genomic_DNA"/>
</dbReference>
<organism evidence="11 12">
    <name type="scientific">Arthrobotrys flagrans</name>
    <name type="common">Nematode-trapping fungus</name>
    <name type="synonym">Trichothecium flagrans</name>
    <dbReference type="NCBI Taxonomy" id="97331"/>
    <lineage>
        <taxon>Eukaryota</taxon>
        <taxon>Fungi</taxon>
        <taxon>Dikarya</taxon>
        <taxon>Ascomycota</taxon>
        <taxon>Pezizomycotina</taxon>
        <taxon>Orbiliomycetes</taxon>
        <taxon>Orbiliales</taxon>
        <taxon>Orbiliaceae</taxon>
        <taxon>Arthrobotrys</taxon>
    </lineage>
</organism>
<dbReference type="GO" id="GO:0051301">
    <property type="term" value="P:cell division"/>
    <property type="evidence" value="ECO:0007669"/>
    <property type="project" value="UniProtKB-KW"/>
</dbReference>
<evidence type="ECO:0000256" key="7">
    <source>
        <dbReference type="ARBA" id="ARBA00023054"/>
    </source>
</evidence>
<dbReference type="PANTHER" id="PTHR31570:SF1">
    <property type="entry name" value="HAUS AUGMIN-LIKE COMPLEX SUBUNIT 1"/>
    <property type="match status" value="1"/>
</dbReference>
<dbReference type="InterPro" id="IPR026243">
    <property type="entry name" value="HAUS1"/>
</dbReference>
<evidence type="ECO:0000256" key="8">
    <source>
        <dbReference type="ARBA" id="ARBA00023212"/>
    </source>
</evidence>
<evidence type="ECO:0000256" key="9">
    <source>
        <dbReference type="ARBA" id="ARBA00023306"/>
    </source>
</evidence>
<dbReference type="RefSeq" id="XP_067490067.1">
    <property type="nucleotide sequence ID" value="XM_067635661.1"/>
</dbReference>
<dbReference type="GO" id="GO:0005819">
    <property type="term" value="C:spindle"/>
    <property type="evidence" value="ECO:0007669"/>
    <property type="project" value="UniProtKB-SubCell"/>
</dbReference>
<keyword evidence="5" id="KW-0493">Microtubule</keyword>
<comment type="subcellular location">
    <subcellularLocation>
        <location evidence="1">Cytoplasm</location>
        <location evidence="1">Cytoskeleton</location>
        <location evidence="1">Spindle</location>
    </subcellularLocation>
</comment>
<evidence type="ECO:0000256" key="6">
    <source>
        <dbReference type="ARBA" id="ARBA00022776"/>
    </source>
</evidence>
<evidence type="ECO:0000256" key="10">
    <source>
        <dbReference type="SAM" id="Coils"/>
    </source>
</evidence>
<keyword evidence="12" id="KW-1185">Reference proteome</keyword>
<dbReference type="AlphaFoldDB" id="A0A437A0N1"/>
<evidence type="ECO:0000313" key="11">
    <source>
        <dbReference type="EMBL" id="RVD84523.1"/>
    </source>
</evidence>
<gene>
    <name evidence="11" type="ORF">DFL_006271</name>
</gene>
<keyword evidence="8" id="KW-0206">Cytoskeleton</keyword>
<proteinExistence type="inferred from homology"/>
<dbReference type="GeneID" id="93588582"/>
<evidence type="ECO:0000256" key="3">
    <source>
        <dbReference type="ARBA" id="ARBA00022490"/>
    </source>
</evidence>
<dbReference type="GO" id="GO:0005874">
    <property type="term" value="C:microtubule"/>
    <property type="evidence" value="ECO:0007669"/>
    <property type="project" value="UniProtKB-KW"/>
</dbReference>
<evidence type="ECO:0000256" key="2">
    <source>
        <dbReference type="ARBA" id="ARBA00005479"/>
    </source>
</evidence>